<evidence type="ECO:0000256" key="1">
    <source>
        <dbReference type="SAM" id="MobiDB-lite"/>
    </source>
</evidence>
<gene>
    <name evidence="2" type="ORF">EYC80_000338</name>
</gene>
<dbReference type="Proteomes" id="UP000326757">
    <property type="component" value="Unassembled WGS sequence"/>
</dbReference>
<evidence type="ECO:0000313" key="3">
    <source>
        <dbReference type="Proteomes" id="UP000326757"/>
    </source>
</evidence>
<proteinExistence type="predicted"/>
<name>A0A5N6KA94_MONLA</name>
<dbReference type="AlphaFoldDB" id="A0A5N6KA94"/>
<evidence type="ECO:0000313" key="2">
    <source>
        <dbReference type="EMBL" id="KAB8300107.1"/>
    </source>
</evidence>
<feature type="region of interest" description="Disordered" evidence="1">
    <location>
        <begin position="60"/>
        <end position="109"/>
    </location>
</feature>
<comment type="caution">
    <text evidence="2">The sequence shown here is derived from an EMBL/GenBank/DDBJ whole genome shotgun (WGS) entry which is preliminary data.</text>
</comment>
<protein>
    <submittedName>
        <fullName evidence="2">Uncharacterized protein</fullName>
    </submittedName>
</protein>
<feature type="compositionally biased region" description="Polar residues" evidence="1">
    <location>
        <begin position="62"/>
        <end position="91"/>
    </location>
</feature>
<accession>A0A5N6KA94</accession>
<dbReference type="EMBL" id="VIGI01000005">
    <property type="protein sequence ID" value="KAB8300107.1"/>
    <property type="molecule type" value="Genomic_DNA"/>
</dbReference>
<organism evidence="2 3">
    <name type="scientific">Monilinia laxa</name>
    <name type="common">Brown rot fungus</name>
    <name type="synonym">Sclerotinia laxa</name>
    <dbReference type="NCBI Taxonomy" id="61186"/>
    <lineage>
        <taxon>Eukaryota</taxon>
        <taxon>Fungi</taxon>
        <taxon>Dikarya</taxon>
        <taxon>Ascomycota</taxon>
        <taxon>Pezizomycotina</taxon>
        <taxon>Leotiomycetes</taxon>
        <taxon>Helotiales</taxon>
        <taxon>Sclerotiniaceae</taxon>
        <taxon>Monilinia</taxon>
    </lineage>
</organism>
<keyword evidence="3" id="KW-1185">Reference proteome</keyword>
<reference evidence="2 3" key="1">
    <citation type="submission" date="2019-06" db="EMBL/GenBank/DDBJ databases">
        <title>Genome Sequence of the Brown Rot Fungal Pathogen Monilinia laxa.</title>
        <authorList>
            <person name="De Miccolis Angelini R.M."/>
            <person name="Landi L."/>
            <person name="Abate D."/>
            <person name="Pollastro S."/>
            <person name="Romanazzi G."/>
            <person name="Faretra F."/>
        </authorList>
    </citation>
    <scope>NUCLEOTIDE SEQUENCE [LARGE SCALE GENOMIC DNA]</scope>
    <source>
        <strain evidence="2 3">Mlax316</strain>
    </source>
</reference>
<sequence length="109" mass="12556">MYLTHTQPTNKTTINFLPHSSSNLGVTLKLTSRYYFIPKYHSPTTDLQIYKILNHFFPPQNKPKQTKLNPSRPQNTLVSHHPITNPNQASPPMTPNPHSLFKSTIYSRD</sequence>